<accession>F0WXC0</accession>
<dbReference type="FunFam" id="3.10.120.10:FF:000003">
    <property type="entry name" value="membrane-associated progesterone receptor component 1"/>
    <property type="match status" value="1"/>
</dbReference>
<proteinExistence type="inferred from homology"/>
<protein>
    <submittedName>
        <fullName evidence="8">Heme/steroid binding domaincontaining protein putati</fullName>
    </submittedName>
</protein>
<dbReference type="HOGENOM" id="CLU_092997_0_0_1"/>
<name>F0WXC0_9STRA</name>
<evidence type="ECO:0000259" key="7">
    <source>
        <dbReference type="SMART" id="SM01117"/>
    </source>
</evidence>
<keyword evidence="3" id="KW-0479">Metal-binding</keyword>
<dbReference type="InterPro" id="IPR001199">
    <property type="entry name" value="Cyt_B5-like_heme/steroid-bd"/>
</dbReference>
<dbReference type="Pfam" id="PF00173">
    <property type="entry name" value="Cyt-b5"/>
    <property type="match status" value="2"/>
</dbReference>
<dbReference type="GO" id="GO:0012505">
    <property type="term" value="C:endomembrane system"/>
    <property type="evidence" value="ECO:0007669"/>
    <property type="project" value="TreeGrafter"/>
</dbReference>
<sequence length="232" mass="25858">MGNAIVTPKGPQDLQSSKESDLSQMLTFSLEELRAHTGLDGREVSISLLGDVYDVSADRAVYGQGGALACYAGQDISRAVAKKSLELHDIENLEVDDLDREERQVLEEWLARSREEKKYPVIGRLVIQQDLTLKQLLKYNGEEDPRCAIYIGLCGTIYDVTANGKEYYGSGGSYEQFAGRDASRALACMSFDPEFLDDPDLSKINSEQQAVLSVWCKKFQQKYAIVGRLLDE</sequence>
<evidence type="ECO:0000256" key="4">
    <source>
        <dbReference type="ARBA" id="ARBA00022824"/>
    </source>
</evidence>
<dbReference type="PANTHER" id="PTHR10281">
    <property type="entry name" value="MEMBRANE-ASSOCIATED PROGESTERONE RECEPTOR COMPONENT-RELATED"/>
    <property type="match status" value="1"/>
</dbReference>
<keyword evidence="2" id="KW-0349">Heme</keyword>
<feature type="domain" description="Cytochrome b5 heme-binding" evidence="7">
    <location>
        <begin position="28"/>
        <end position="126"/>
    </location>
</feature>
<dbReference type="GO" id="GO:0016020">
    <property type="term" value="C:membrane"/>
    <property type="evidence" value="ECO:0007669"/>
    <property type="project" value="TreeGrafter"/>
</dbReference>
<comment type="similarity">
    <text evidence="6">Belongs to the cytochrome b5 family. MAPR subfamily.</text>
</comment>
<evidence type="ECO:0000313" key="8">
    <source>
        <dbReference type="EMBL" id="CCA26112.1"/>
    </source>
</evidence>
<dbReference type="AlphaFoldDB" id="F0WXC0"/>
<dbReference type="SUPFAM" id="SSF55856">
    <property type="entry name" value="Cytochrome b5-like heme/steroid binding domain"/>
    <property type="match status" value="2"/>
</dbReference>
<keyword evidence="5" id="KW-0408">Iron</keyword>
<keyword evidence="4" id="KW-0256">Endoplasmic reticulum</keyword>
<dbReference type="InterPro" id="IPR050577">
    <property type="entry name" value="MAPR/NEUFC/NENF-like"/>
</dbReference>
<dbReference type="EMBL" id="FR824392">
    <property type="protein sequence ID" value="CCA26112.1"/>
    <property type="molecule type" value="Genomic_DNA"/>
</dbReference>
<evidence type="ECO:0000256" key="1">
    <source>
        <dbReference type="ARBA" id="ARBA00004240"/>
    </source>
</evidence>
<dbReference type="PANTHER" id="PTHR10281:SF72">
    <property type="entry name" value="NEUDESIN"/>
    <property type="match status" value="1"/>
</dbReference>
<dbReference type="InterPro" id="IPR036400">
    <property type="entry name" value="Cyt_B5-like_heme/steroid_sf"/>
</dbReference>
<evidence type="ECO:0000256" key="3">
    <source>
        <dbReference type="ARBA" id="ARBA00022723"/>
    </source>
</evidence>
<comment type="subcellular location">
    <subcellularLocation>
        <location evidence="1">Endoplasmic reticulum</location>
    </subcellularLocation>
</comment>
<evidence type="ECO:0000256" key="6">
    <source>
        <dbReference type="ARBA" id="ARBA00038357"/>
    </source>
</evidence>
<organism evidence="8">
    <name type="scientific">Albugo laibachii Nc14</name>
    <dbReference type="NCBI Taxonomy" id="890382"/>
    <lineage>
        <taxon>Eukaryota</taxon>
        <taxon>Sar</taxon>
        <taxon>Stramenopiles</taxon>
        <taxon>Oomycota</taxon>
        <taxon>Peronosporomycetes</taxon>
        <taxon>Albuginales</taxon>
        <taxon>Albuginaceae</taxon>
        <taxon>Albugo</taxon>
    </lineage>
</organism>
<dbReference type="SMART" id="SM01117">
    <property type="entry name" value="Cyt-b5"/>
    <property type="match status" value="2"/>
</dbReference>
<gene>
    <name evidence="8" type="primary">AlNc14C347G10872</name>
    <name evidence="8" type="ORF">ALNC14_122560</name>
</gene>
<evidence type="ECO:0000256" key="2">
    <source>
        <dbReference type="ARBA" id="ARBA00022617"/>
    </source>
</evidence>
<reference evidence="8" key="2">
    <citation type="submission" date="2011-02" db="EMBL/GenBank/DDBJ databases">
        <authorList>
            <person name="MacLean D."/>
        </authorList>
    </citation>
    <scope>NUCLEOTIDE SEQUENCE</scope>
</reference>
<evidence type="ECO:0000256" key="5">
    <source>
        <dbReference type="ARBA" id="ARBA00023004"/>
    </source>
</evidence>
<dbReference type="Gene3D" id="3.10.120.10">
    <property type="entry name" value="Cytochrome b5-like heme/steroid binding domain"/>
    <property type="match status" value="2"/>
</dbReference>
<reference evidence="8" key="1">
    <citation type="journal article" date="2011" name="PLoS Biol.">
        <title>Gene gain and loss during evolution of obligate parasitism in the white rust pathogen of Arabidopsis thaliana.</title>
        <authorList>
            <person name="Kemen E."/>
            <person name="Gardiner A."/>
            <person name="Schultz-Larsen T."/>
            <person name="Kemen A.C."/>
            <person name="Balmuth A.L."/>
            <person name="Robert-Seilaniantz A."/>
            <person name="Bailey K."/>
            <person name="Holub E."/>
            <person name="Studholme D.J."/>
            <person name="Maclean D."/>
            <person name="Jones J.D."/>
        </authorList>
    </citation>
    <scope>NUCLEOTIDE SEQUENCE</scope>
</reference>
<feature type="domain" description="Cytochrome b5 heme-binding" evidence="7">
    <location>
        <begin position="131"/>
        <end position="230"/>
    </location>
</feature>